<dbReference type="EMBL" id="JAIWYP010000011">
    <property type="protein sequence ID" value="KAH3739151.1"/>
    <property type="molecule type" value="Genomic_DNA"/>
</dbReference>
<comment type="caution">
    <text evidence="1">The sequence shown here is derived from an EMBL/GenBank/DDBJ whole genome shotgun (WGS) entry which is preliminary data.</text>
</comment>
<protein>
    <submittedName>
        <fullName evidence="1">Uncharacterized protein</fullName>
    </submittedName>
</protein>
<evidence type="ECO:0000313" key="2">
    <source>
        <dbReference type="Proteomes" id="UP000828390"/>
    </source>
</evidence>
<reference evidence="1" key="2">
    <citation type="submission" date="2020-11" db="EMBL/GenBank/DDBJ databases">
        <authorList>
            <person name="McCartney M.A."/>
            <person name="Auch B."/>
            <person name="Kono T."/>
            <person name="Mallez S."/>
            <person name="Becker A."/>
            <person name="Gohl D.M."/>
            <person name="Silverstein K.A.T."/>
            <person name="Koren S."/>
            <person name="Bechman K.B."/>
            <person name="Herman A."/>
            <person name="Abrahante J.E."/>
            <person name="Garbe J."/>
        </authorList>
    </citation>
    <scope>NUCLEOTIDE SEQUENCE</scope>
    <source>
        <strain evidence="1">Duluth1</strain>
        <tissue evidence="1">Whole animal</tissue>
    </source>
</reference>
<sequence length="62" mass="6695">MFENTVYKNIFQISTSASTGQSHVTSTPSVPTLMAASSVNVRVDTETWMGSGDNDVLVRTDL</sequence>
<organism evidence="1 2">
    <name type="scientific">Dreissena polymorpha</name>
    <name type="common">Zebra mussel</name>
    <name type="synonym">Mytilus polymorpha</name>
    <dbReference type="NCBI Taxonomy" id="45954"/>
    <lineage>
        <taxon>Eukaryota</taxon>
        <taxon>Metazoa</taxon>
        <taxon>Spiralia</taxon>
        <taxon>Lophotrochozoa</taxon>
        <taxon>Mollusca</taxon>
        <taxon>Bivalvia</taxon>
        <taxon>Autobranchia</taxon>
        <taxon>Heteroconchia</taxon>
        <taxon>Euheterodonta</taxon>
        <taxon>Imparidentia</taxon>
        <taxon>Neoheterodontei</taxon>
        <taxon>Myida</taxon>
        <taxon>Dreissenoidea</taxon>
        <taxon>Dreissenidae</taxon>
        <taxon>Dreissena</taxon>
    </lineage>
</organism>
<dbReference type="Proteomes" id="UP000828390">
    <property type="component" value="Unassembled WGS sequence"/>
</dbReference>
<dbReference type="AlphaFoldDB" id="A0A9D4I1P8"/>
<gene>
    <name evidence="1" type="ORF">DPMN_045798</name>
</gene>
<proteinExistence type="predicted"/>
<accession>A0A9D4I1P8</accession>
<evidence type="ECO:0000313" key="1">
    <source>
        <dbReference type="EMBL" id="KAH3739151.1"/>
    </source>
</evidence>
<keyword evidence="2" id="KW-1185">Reference proteome</keyword>
<name>A0A9D4I1P8_DREPO</name>
<reference evidence="1" key="1">
    <citation type="journal article" date="2019" name="bioRxiv">
        <title>The Genome of the Zebra Mussel, Dreissena polymorpha: A Resource for Invasive Species Research.</title>
        <authorList>
            <person name="McCartney M.A."/>
            <person name="Auch B."/>
            <person name="Kono T."/>
            <person name="Mallez S."/>
            <person name="Zhang Y."/>
            <person name="Obille A."/>
            <person name="Becker A."/>
            <person name="Abrahante J.E."/>
            <person name="Garbe J."/>
            <person name="Badalamenti J.P."/>
            <person name="Herman A."/>
            <person name="Mangelson H."/>
            <person name="Liachko I."/>
            <person name="Sullivan S."/>
            <person name="Sone E.D."/>
            <person name="Koren S."/>
            <person name="Silverstein K.A.T."/>
            <person name="Beckman K.B."/>
            <person name="Gohl D.M."/>
        </authorList>
    </citation>
    <scope>NUCLEOTIDE SEQUENCE</scope>
    <source>
        <strain evidence="1">Duluth1</strain>
        <tissue evidence="1">Whole animal</tissue>
    </source>
</reference>